<dbReference type="OrthoDB" id="1492551at2"/>
<gene>
    <name evidence="1" type="ORF">EWM57_05650</name>
</gene>
<name>A0A4Q5LDN7_9BACT</name>
<reference evidence="1 2" key="1">
    <citation type="submission" date="2019-02" db="EMBL/GenBank/DDBJ databases">
        <title>Bacterial novel species isolated from soil.</title>
        <authorList>
            <person name="Jung H.-Y."/>
        </authorList>
    </citation>
    <scope>NUCLEOTIDE SEQUENCE [LARGE SCALE GENOMIC DNA]</scope>
    <source>
        <strain evidence="1 2">1-3-3-3</strain>
    </source>
</reference>
<dbReference type="AlphaFoldDB" id="A0A4Q5LDN7"/>
<dbReference type="EMBL" id="SEWE01000008">
    <property type="protein sequence ID" value="RYU81866.1"/>
    <property type="molecule type" value="Genomic_DNA"/>
</dbReference>
<sequence>MNSLNHVIPSAPGAWLGRLLLALLLGGAALSPARAQRKVQVLTRTIEQTLPCPVGTLVRIRAEKATLRVQGWDKPTMQVVLRLSARHPDRAIAEQELPVARYQIEKDGSVIDLVNYFALPAGAPAIRSDLRAEFTVLMPAANALQLVNAYGQTTLLDLTGKIKLEQNFGQIQLQNLRGSLTATARYADLTGTNLNLTFDCEADKSAVRLTGVGGRYSIRNRYGSVLLEPTAELKSAFVDAERTEVTIGVPQLGAFNYLLSTAQGQLTVPASLSEGQRKSLGRAVLDVTNQARLPLIRVVTSYAPVTLRVQPLLIQR</sequence>
<keyword evidence="2" id="KW-1185">Reference proteome</keyword>
<protein>
    <recommendedName>
        <fullName evidence="3">Adhesin domain-containing protein</fullName>
    </recommendedName>
</protein>
<evidence type="ECO:0000313" key="2">
    <source>
        <dbReference type="Proteomes" id="UP000294155"/>
    </source>
</evidence>
<accession>A0A4Q5LDN7</accession>
<evidence type="ECO:0008006" key="3">
    <source>
        <dbReference type="Google" id="ProtNLM"/>
    </source>
</evidence>
<organism evidence="1 2">
    <name type="scientific">Hymenobacter persicinus</name>
    <dbReference type="NCBI Taxonomy" id="2025506"/>
    <lineage>
        <taxon>Bacteria</taxon>
        <taxon>Pseudomonadati</taxon>
        <taxon>Bacteroidota</taxon>
        <taxon>Cytophagia</taxon>
        <taxon>Cytophagales</taxon>
        <taxon>Hymenobacteraceae</taxon>
        <taxon>Hymenobacter</taxon>
    </lineage>
</organism>
<proteinExistence type="predicted"/>
<comment type="caution">
    <text evidence="1">The sequence shown here is derived from an EMBL/GenBank/DDBJ whole genome shotgun (WGS) entry which is preliminary data.</text>
</comment>
<dbReference type="Proteomes" id="UP000294155">
    <property type="component" value="Unassembled WGS sequence"/>
</dbReference>
<dbReference type="RefSeq" id="WP_129920170.1">
    <property type="nucleotide sequence ID" value="NZ_SEWE01000008.1"/>
</dbReference>
<evidence type="ECO:0000313" key="1">
    <source>
        <dbReference type="EMBL" id="RYU81866.1"/>
    </source>
</evidence>